<keyword evidence="1" id="KW-0472">Membrane</keyword>
<name>A0ABV2CRD2_9RHOO</name>
<feature type="compositionally biased region" description="Low complexity" evidence="2">
    <location>
        <begin position="81"/>
        <end position="94"/>
    </location>
</feature>
<dbReference type="HAMAP" id="MF_01411">
    <property type="entry name" value="LPS_assembly_LptD"/>
    <property type="match status" value="1"/>
</dbReference>
<evidence type="ECO:0000313" key="4">
    <source>
        <dbReference type="EMBL" id="MET1490469.1"/>
    </source>
</evidence>
<dbReference type="InterPro" id="IPR020889">
    <property type="entry name" value="LipoPS_assembly_LptD"/>
</dbReference>
<evidence type="ECO:0000313" key="5">
    <source>
        <dbReference type="Proteomes" id="UP001548590"/>
    </source>
</evidence>
<keyword evidence="5" id="KW-1185">Reference proteome</keyword>
<protein>
    <recommendedName>
        <fullName evidence="1">LPS-assembly protein LptD</fullName>
    </recommendedName>
</protein>
<dbReference type="InterPro" id="IPR007543">
    <property type="entry name" value="LptD_C"/>
</dbReference>
<dbReference type="Proteomes" id="UP001548590">
    <property type="component" value="Unassembled WGS sequence"/>
</dbReference>
<evidence type="ECO:0000259" key="3">
    <source>
        <dbReference type="Pfam" id="PF04453"/>
    </source>
</evidence>
<dbReference type="Pfam" id="PF04453">
    <property type="entry name" value="LptD"/>
    <property type="match status" value="1"/>
</dbReference>
<evidence type="ECO:0000256" key="2">
    <source>
        <dbReference type="SAM" id="MobiDB-lite"/>
    </source>
</evidence>
<feature type="region of interest" description="Disordered" evidence="2">
    <location>
        <begin position="52"/>
        <end position="100"/>
    </location>
</feature>
<reference evidence="4 5" key="1">
    <citation type="submission" date="2024-07" db="EMBL/GenBank/DDBJ databases">
        <title>Uliginosibacterium paludis KCTC:42655.</title>
        <authorList>
            <person name="Kim M.K."/>
        </authorList>
    </citation>
    <scope>NUCLEOTIDE SEQUENCE [LARGE SCALE GENOMIC DNA]</scope>
    <source>
        <strain evidence="4 5">KCTC 42655</strain>
    </source>
</reference>
<dbReference type="RefSeq" id="WP_345928942.1">
    <property type="nucleotide sequence ID" value="NZ_JBDIVF010000008.1"/>
</dbReference>
<dbReference type="EMBL" id="JBEWLZ010000005">
    <property type="protein sequence ID" value="MET1490469.1"/>
    <property type="molecule type" value="Genomic_DNA"/>
</dbReference>
<gene>
    <name evidence="1" type="primary">lptD</name>
    <name evidence="4" type="ORF">ABVT11_11595</name>
</gene>
<comment type="subcellular location">
    <subcellularLocation>
        <location evidence="1">Cell outer membrane</location>
    </subcellularLocation>
</comment>
<keyword evidence="1" id="KW-0998">Cell outer membrane</keyword>
<dbReference type="PANTHER" id="PTHR30189">
    <property type="entry name" value="LPS-ASSEMBLY PROTEIN"/>
    <property type="match status" value="1"/>
</dbReference>
<evidence type="ECO:0000256" key="1">
    <source>
        <dbReference type="HAMAP-Rule" id="MF_01411"/>
    </source>
</evidence>
<feature type="compositionally biased region" description="Basic and acidic residues" evidence="2">
    <location>
        <begin position="62"/>
        <end position="80"/>
    </location>
</feature>
<sequence>MNRIRVMHQEPPVRATRRRQLALAVMAALPIVAQGQSLTVDPRLLGDKASVPEAAASAPRATPDDTGKAPKTVRPADTRRAPLSAPAPALAAAPEAKEKLDPRATRIEARRIDGRDQVNMVAQENVRLDRGDMTLTSDKLFYDQIANEVTAEGSVKLVRGGDQIEGPKARVNLDTLYGEVETPNYVLQRERKVSGQLSGQGRSVDPNAKALTRMVRGSGEADLLKLEGENQYQLSNATYTTCPAPDPSWYLRMNELNLDFDRDKGEAWNSTLVFKNVPIAYTPWVDFPLSGGRQSGFLPPTLGSSTNNGIDASLPYYFNLAPNYDATLAPRWMSERGVQLGGEFRYLNAKSNGNLRGEYMPEDKVEQRSRSVVAWKHQQDFGYGLSGAVDATQVSDKTYFTDLSSKIAATSQSTLNQQATLNYNSGSWLTGGVLVQRYQVLSGSEPYSRRPQLSLTATQADFHGLSMTMPMEYTSFASASAVDGQRSMAYPQISYPMQSSAFFLTPKVGVHASHYQLDEPASNGDTSLNRSVPILTLDSGVVFERETESNGVAQIQTLEPRLYYARSAYRDQSAFPVFDTAKADFNFAQIFSENAYSGSDRISDSNQLTAGLQSRMIEAQSGEEWMRYALAQRFYFSDQRVTLPGETTREGRVANILGGVSGRVQKNLWAETALQYDPRVGLWQRAVAGFRYQPAYAKVASVSYRYKRDESRNIDFSAQWPLWGNWYGVGRYDLNLREKRASEVIAGLEYQGDCWVLRTAWQTLVTSTTKRNNSFFIQLEFNGLASVGSSPVNLLKRSVGGYGKINDPAVGDPMFGGSDD</sequence>
<proteinExistence type="inferred from homology"/>
<feature type="domain" description="LptD C-terminal" evidence="3">
    <location>
        <begin position="369"/>
        <end position="726"/>
    </location>
</feature>
<dbReference type="PANTHER" id="PTHR30189:SF1">
    <property type="entry name" value="LPS-ASSEMBLY PROTEIN LPTD"/>
    <property type="match status" value="1"/>
</dbReference>
<comment type="subunit">
    <text evidence="1">Component of the lipopolysaccharide transport and assembly complex. Interacts with LptE and LptA.</text>
</comment>
<organism evidence="4 5">
    <name type="scientific">Uliginosibacterium paludis</name>
    <dbReference type="NCBI Taxonomy" id="1615952"/>
    <lineage>
        <taxon>Bacteria</taxon>
        <taxon>Pseudomonadati</taxon>
        <taxon>Pseudomonadota</taxon>
        <taxon>Betaproteobacteria</taxon>
        <taxon>Rhodocyclales</taxon>
        <taxon>Zoogloeaceae</taxon>
        <taxon>Uliginosibacterium</taxon>
    </lineage>
</organism>
<comment type="function">
    <text evidence="1">Together with LptE, is involved in the assembly of lipopolysaccharide (LPS) at the surface of the outer membrane.</text>
</comment>
<dbReference type="InterPro" id="IPR050218">
    <property type="entry name" value="LptD"/>
</dbReference>
<dbReference type="Gene3D" id="2.60.450.10">
    <property type="entry name" value="Lipopolysaccharide (LPS) transport protein A like domain"/>
    <property type="match status" value="1"/>
</dbReference>
<comment type="caution">
    <text evidence="4">The sequence shown here is derived from an EMBL/GenBank/DDBJ whole genome shotgun (WGS) entry which is preliminary data.</text>
</comment>
<accession>A0ABV2CRD2</accession>
<comment type="similarity">
    <text evidence="1">Belongs to the LptD family.</text>
</comment>
<comment type="caution">
    <text evidence="1">Lacks conserved residue(s) required for the propagation of feature annotation.</text>
</comment>
<keyword evidence="1" id="KW-0732">Signal</keyword>